<dbReference type="GO" id="GO:0044027">
    <property type="term" value="P:negative regulation of gene expression via chromosomal CpG island methylation"/>
    <property type="evidence" value="ECO:0007669"/>
    <property type="project" value="TreeGrafter"/>
</dbReference>
<dbReference type="GO" id="GO:0003886">
    <property type="term" value="F:DNA (cytosine-5-)-methyltransferase activity"/>
    <property type="evidence" value="ECO:0007669"/>
    <property type="project" value="UniProtKB-EC"/>
</dbReference>
<dbReference type="InterPro" id="IPR029063">
    <property type="entry name" value="SAM-dependent_MTases_sf"/>
</dbReference>
<dbReference type="PROSITE" id="PS51679">
    <property type="entry name" value="SAM_MT_C5"/>
    <property type="match status" value="1"/>
</dbReference>
<keyword evidence="3 5" id="KW-0808">Transferase</keyword>
<feature type="region of interest" description="Disordered" evidence="6">
    <location>
        <begin position="1"/>
        <end position="23"/>
    </location>
</feature>
<evidence type="ECO:0000256" key="5">
    <source>
        <dbReference type="PROSITE-ProRule" id="PRU01016"/>
    </source>
</evidence>
<evidence type="ECO:0000256" key="4">
    <source>
        <dbReference type="ARBA" id="ARBA00022691"/>
    </source>
</evidence>
<evidence type="ECO:0000313" key="7">
    <source>
        <dbReference type="EMBL" id="KAJ4410400.1"/>
    </source>
</evidence>
<dbReference type="EMBL" id="JAPEVA010000008">
    <property type="protein sequence ID" value="KAJ4410400.1"/>
    <property type="molecule type" value="Genomic_DNA"/>
</dbReference>
<feature type="region of interest" description="Disordered" evidence="6">
    <location>
        <begin position="682"/>
        <end position="711"/>
    </location>
</feature>
<feature type="compositionally biased region" description="Polar residues" evidence="6">
    <location>
        <begin position="698"/>
        <end position="708"/>
    </location>
</feature>
<dbReference type="Gene3D" id="3.90.120.10">
    <property type="entry name" value="DNA Methylase, subunit A, domain 2"/>
    <property type="match status" value="1"/>
</dbReference>
<comment type="similarity">
    <text evidence="5">Belongs to the class I-like SAM-binding methyltransferase superfamily. C5-methyltransferase family.</text>
</comment>
<protein>
    <recommendedName>
        <fullName evidence="1">DNA (cytosine-5-)-methyltransferase</fullName>
        <ecNumber evidence="1">2.1.1.37</ecNumber>
    </recommendedName>
</protein>
<dbReference type="Proteomes" id="UP001140510">
    <property type="component" value="Unassembled WGS sequence"/>
</dbReference>
<accession>A0A9W8ZJF1</accession>
<dbReference type="SUPFAM" id="SSF53335">
    <property type="entry name" value="S-adenosyl-L-methionine-dependent methyltransferases"/>
    <property type="match status" value="1"/>
</dbReference>
<dbReference type="GO" id="GO:0032259">
    <property type="term" value="P:methylation"/>
    <property type="evidence" value="ECO:0007669"/>
    <property type="project" value="UniProtKB-KW"/>
</dbReference>
<dbReference type="OrthoDB" id="414133at2759"/>
<evidence type="ECO:0000256" key="6">
    <source>
        <dbReference type="SAM" id="MobiDB-lite"/>
    </source>
</evidence>
<sequence>MSSSNPYYVHDDEEEEHAAPDSYVEPSDIIDLSEAFEQLQPSLPAAGQAREPSKSNSRNLFNEPIQFPDKIVRFARLYDGTTIKVGDNVELFNHREDNGHKLQSGDFLRVNTIIHDTETDEIRLRGLRLVRAKYYDPIFCYKFNELVLELNVFEQDDRSPFIQGQEEVLVTEVLRKREIVLSHRAYETKVEDRKIKNDTYHNQRYPQSFATLSKAEQEDEIFYGARLIARNAHILKHHENGKFYEGEVRLLFRSEGDFAIPRAASENAGGSSRKTSIMLDDDEENSGSTTRQPPVSRLPTKTPPLTFGDFFCCSGGATQGAKQAGLYPKFGADKDNEALQVFTMNHPSAHYFLMDAHDISLIGDETKEIMKVDVLHLSPPCRYWSPAKTSAGQDDQANYESLKTVGPILEKLTPRFFSMEQTFGLVRTKEFRRYFHLLLNDIYRAGYNCRYKVEDASKFQVPQPRMRLLIIGARHGLPIPAFPEPVCGPPGSGLKPFVYVKDALRLLERRRPHARYDRYDDIAKKKRTNGPTYDPATSFLKGCVTRGGGDNHHYTGVRKFTAREVLSLQTFPIDYQLEFSPTKAIGFAGDAFPPKFAESVLLRIAQTAEAFKHGLIDAEEDTTDLRGLVASKGVVFSRTPSTPNSLFNGMSTDSSISGPNSAYRYLPRLADNDPEPAFATPAAQGRSMLRKRGREAGVQSTPQRSSRYGENVIRSHFSQNVRRQRVQQEMRYAEFEEAFIDLSSDD</sequence>
<comment type="caution">
    <text evidence="7">The sequence shown here is derived from an EMBL/GenBank/DDBJ whole genome shotgun (WGS) entry which is preliminary data.</text>
</comment>
<dbReference type="Gene3D" id="3.40.50.150">
    <property type="entry name" value="Vaccinia Virus protein VP39"/>
    <property type="match status" value="1"/>
</dbReference>
<dbReference type="PANTHER" id="PTHR10629:SF52">
    <property type="entry name" value="DNA (CYTOSINE-5)-METHYLTRANSFERASE 1"/>
    <property type="match status" value="1"/>
</dbReference>
<feature type="region of interest" description="Disordered" evidence="6">
    <location>
        <begin position="263"/>
        <end position="302"/>
    </location>
</feature>
<dbReference type="AlphaFoldDB" id="A0A9W8ZJF1"/>
<proteinExistence type="inferred from homology"/>
<dbReference type="GO" id="GO:0005634">
    <property type="term" value="C:nucleus"/>
    <property type="evidence" value="ECO:0007669"/>
    <property type="project" value="TreeGrafter"/>
</dbReference>
<organism evidence="7 8">
    <name type="scientific">Didymella pomorum</name>
    <dbReference type="NCBI Taxonomy" id="749634"/>
    <lineage>
        <taxon>Eukaryota</taxon>
        <taxon>Fungi</taxon>
        <taxon>Dikarya</taxon>
        <taxon>Ascomycota</taxon>
        <taxon>Pezizomycotina</taxon>
        <taxon>Dothideomycetes</taxon>
        <taxon>Pleosporomycetidae</taxon>
        <taxon>Pleosporales</taxon>
        <taxon>Pleosporineae</taxon>
        <taxon>Didymellaceae</taxon>
        <taxon>Didymella</taxon>
    </lineage>
</organism>
<dbReference type="InterPro" id="IPR001525">
    <property type="entry name" value="C5_MeTfrase"/>
</dbReference>
<gene>
    <name evidence="7" type="ORF">N0V91_001884</name>
</gene>
<dbReference type="Pfam" id="PF00145">
    <property type="entry name" value="DNA_methylase"/>
    <property type="match status" value="2"/>
</dbReference>
<dbReference type="EC" id="2.1.1.37" evidence="1"/>
<evidence type="ECO:0000256" key="3">
    <source>
        <dbReference type="ARBA" id="ARBA00022679"/>
    </source>
</evidence>
<evidence type="ECO:0000256" key="1">
    <source>
        <dbReference type="ARBA" id="ARBA00011975"/>
    </source>
</evidence>
<dbReference type="GO" id="GO:0003677">
    <property type="term" value="F:DNA binding"/>
    <property type="evidence" value="ECO:0007669"/>
    <property type="project" value="TreeGrafter"/>
</dbReference>
<keyword evidence="4 5" id="KW-0949">S-adenosyl-L-methionine</keyword>
<dbReference type="PANTHER" id="PTHR10629">
    <property type="entry name" value="CYTOSINE-SPECIFIC METHYLTRANSFERASE"/>
    <property type="match status" value="1"/>
</dbReference>
<keyword evidence="2 5" id="KW-0489">Methyltransferase</keyword>
<reference evidence="7" key="1">
    <citation type="submission" date="2022-10" db="EMBL/GenBank/DDBJ databases">
        <title>Tapping the CABI collections for fungal endophytes: first genome assemblies for Collariella, Neodidymelliopsis, Ascochyta clinopodiicola, Didymella pomorum, Didymosphaeria variabile, Neocosmospora piperis and Neocucurbitaria cava.</title>
        <authorList>
            <person name="Hill R."/>
        </authorList>
    </citation>
    <scope>NUCLEOTIDE SEQUENCE</scope>
    <source>
        <strain evidence="7">IMI 355091</strain>
    </source>
</reference>
<evidence type="ECO:0000313" key="8">
    <source>
        <dbReference type="Proteomes" id="UP001140510"/>
    </source>
</evidence>
<name>A0A9W8ZJF1_9PLEO</name>
<dbReference type="InterPro" id="IPR050390">
    <property type="entry name" value="C5-Methyltransferase"/>
</dbReference>
<keyword evidence="8" id="KW-1185">Reference proteome</keyword>
<evidence type="ECO:0000256" key="2">
    <source>
        <dbReference type="ARBA" id="ARBA00022603"/>
    </source>
</evidence>
<feature type="active site" evidence="5">
    <location>
        <position position="381"/>
    </location>
</feature>